<feature type="transmembrane region" description="Helical" evidence="7">
    <location>
        <begin position="71"/>
        <end position="91"/>
    </location>
</feature>
<dbReference type="PANTHER" id="PTHR23517:SF2">
    <property type="entry name" value="MULTIDRUG RESISTANCE PROTEIN MDTH"/>
    <property type="match status" value="1"/>
</dbReference>
<dbReference type="PANTHER" id="PTHR23517">
    <property type="entry name" value="RESISTANCE PROTEIN MDTM, PUTATIVE-RELATED-RELATED"/>
    <property type="match status" value="1"/>
</dbReference>
<feature type="transmembrane region" description="Helical" evidence="7">
    <location>
        <begin position="280"/>
        <end position="299"/>
    </location>
</feature>
<protein>
    <submittedName>
        <fullName evidence="9">MFS family transporter</fullName>
    </submittedName>
    <submittedName>
        <fullName evidence="8">MFS superfamily export protein YceL</fullName>
    </submittedName>
</protein>
<dbReference type="EMBL" id="UHJG01000001">
    <property type="protein sequence ID" value="SUQ00607.1"/>
    <property type="molecule type" value="Genomic_DNA"/>
</dbReference>
<dbReference type="RefSeq" id="WP_004718432.1">
    <property type="nucleotide sequence ID" value="NZ_CABIHR010000036.1"/>
</dbReference>
<organism evidence="8">
    <name type="scientific">Yersinia ruckeri</name>
    <dbReference type="NCBI Taxonomy" id="29486"/>
    <lineage>
        <taxon>Bacteria</taxon>
        <taxon>Pseudomonadati</taxon>
        <taxon>Pseudomonadota</taxon>
        <taxon>Gammaproteobacteria</taxon>
        <taxon>Enterobacterales</taxon>
        <taxon>Yersiniaceae</taxon>
        <taxon>Yersinia</taxon>
    </lineage>
</organism>
<keyword evidence="6 7" id="KW-0472">Membrane</keyword>
<dbReference type="InterPro" id="IPR036259">
    <property type="entry name" value="MFS_trans_sf"/>
</dbReference>
<evidence type="ECO:0000313" key="8">
    <source>
        <dbReference type="EMBL" id="CEK25994.1"/>
    </source>
</evidence>
<dbReference type="AlphaFoldDB" id="A0A0A5FNX9"/>
<dbReference type="SUPFAM" id="SSF103473">
    <property type="entry name" value="MFS general substrate transporter"/>
    <property type="match status" value="1"/>
</dbReference>
<reference evidence="9 10" key="2">
    <citation type="submission" date="2018-06" db="EMBL/GenBank/DDBJ databases">
        <authorList>
            <consortium name="Pathogen Informatics"/>
            <person name="Doyle S."/>
        </authorList>
    </citation>
    <scope>NUCLEOTIDE SEQUENCE [LARGE SCALE GENOMIC DNA]</scope>
    <source>
        <strain evidence="9 10">NCTC10476</strain>
    </source>
</reference>
<dbReference type="EMBL" id="LN681231">
    <property type="protein sequence ID" value="CEK25994.1"/>
    <property type="molecule type" value="Genomic_DNA"/>
</dbReference>
<evidence type="ECO:0000256" key="7">
    <source>
        <dbReference type="SAM" id="Phobius"/>
    </source>
</evidence>
<comment type="subcellular location">
    <subcellularLocation>
        <location evidence="1">Cell membrane</location>
        <topology evidence="1">Multi-pass membrane protein</topology>
    </subcellularLocation>
</comment>
<evidence type="ECO:0000256" key="3">
    <source>
        <dbReference type="ARBA" id="ARBA00022475"/>
    </source>
</evidence>
<feature type="transmembrane region" description="Helical" evidence="7">
    <location>
        <begin position="374"/>
        <end position="391"/>
    </location>
</feature>
<keyword evidence="5 7" id="KW-1133">Transmembrane helix</keyword>
<name>A0A0A5FNX9_YERRU</name>
<gene>
    <name evidence="8" type="ORF">CSF007_1000</name>
    <name evidence="9" type="ORF">NCTC10476_01908</name>
</gene>
<dbReference type="InterPro" id="IPR050171">
    <property type="entry name" value="MFS_Transporters"/>
</dbReference>
<feature type="transmembrane region" description="Helical" evidence="7">
    <location>
        <begin position="97"/>
        <end position="119"/>
    </location>
</feature>
<feature type="transmembrane region" description="Helical" evidence="7">
    <location>
        <begin position="338"/>
        <end position="362"/>
    </location>
</feature>
<keyword evidence="4 7" id="KW-0812">Transmembrane</keyword>
<evidence type="ECO:0000256" key="6">
    <source>
        <dbReference type="ARBA" id="ARBA00023136"/>
    </source>
</evidence>
<evidence type="ECO:0000256" key="2">
    <source>
        <dbReference type="ARBA" id="ARBA00022448"/>
    </source>
</evidence>
<evidence type="ECO:0000256" key="1">
    <source>
        <dbReference type="ARBA" id="ARBA00004651"/>
    </source>
</evidence>
<feature type="transmembrane region" description="Helical" evidence="7">
    <location>
        <begin position="253"/>
        <end position="273"/>
    </location>
</feature>
<feature type="transmembrane region" description="Helical" evidence="7">
    <location>
        <begin position="168"/>
        <end position="188"/>
    </location>
</feature>
<dbReference type="GO" id="GO:0022857">
    <property type="term" value="F:transmembrane transporter activity"/>
    <property type="evidence" value="ECO:0007669"/>
    <property type="project" value="InterPro"/>
</dbReference>
<dbReference type="InterPro" id="IPR011701">
    <property type="entry name" value="MFS"/>
</dbReference>
<evidence type="ECO:0000256" key="4">
    <source>
        <dbReference type="ARBA" id="ARBA00022692"/>
    </source>
</evidence>
<evidence type="ECO:0000313" key="9">
    <source>
        <dbReference type="EMBL" id="SUQ00607.1"/>
    </source>
</evidence>
<accession>A0A0A5FNX9</accession>
<evidence type="ECO:0000256" key="5">
    <source>
        <dbReference type="ARBA" id="ARBA00022989"/>
    </source>
</evidence>
<dbReference type="Pfam" id="PF07690">
    <property type="entry name" value="MFS_1"/>
    <property type="match status" value="1"/>
</dbReference>
<keyword evidence="2" id="KW-0813">Transport</keyword>
<dbReference type="Proteomes" id="UP000255169">
    <property type="component" value="Unassembled WGS sequence"/>
</dbReference>
<sequence>MLLWIQSQPLRVISIIFAGSSLAYYMLMTTLAIYLHSYLKLTVATVGTIIFGYVFISRLAKVILGPWFDRLSLRTSLTFSLSIAAAGFFLAATDNLIGILAPWCLCIAGIGISSVVLLTQSCIARQKQALLNEVHAPADYSFIYVLMHSSALVAPAIGFTIMRHFPGGLYWIIGGFYLLLLLFCRLFLPEPQLPPPATTNKAVITDFLTAFRKQHYCRFLLINSLLWMLYAQLFSTIPLYIREILGEKSNLTLFYMVEALTVMMLQHWVSTYINQHIQAYFHQVALVIFSLSFLLIYYAHSMVLILLAGCLFAFALMIFMPCSNAVNAAFAEPGRFATYFGLVSLSATLGDSLGSALGMTGFNLLLQSGMLRDYFLWLAGITVALAFLRRNPYNCLL</sequence>
<dbReference type="GeneID" id="66877978"/>
<dbReference type="GO" id="GO:0005886">
    <property type="term" value="C:plasma membrane"/>
    <property type="evidence" value="ECO:0007669"/>
    <property type="project" value="UniProtKB-SubCell"/>
</dbReference>
<keyword evidence="10" id="KW-1185">Reference proteome</keyword>
<feature type="transmembrane region" description="Helical" evidence="7">
    <location>
        <begin position="219"/>
        <end position="241"/>
    </location>
</feature>
<feature type="transmembrane region" description="Helical" evidence="7">
    <location>
        <begin position="41"/>
        <end position="59"/>
    </location>
</feature>
<dbReference type="Gene3D" id="1.20.1250.20">
    <property type="entry name" value="MFS general substrate transporter like domains"/>
    <property type="match status" value="1"/>
</dbReference>
<keyword evidence="3" id="KW-1003">Cell membrane</keyword>
<dbReference type="STRING" id="29486.UGYR_10970"/>
<feature type="transmembrane region" description="Helical" evidence="7">
    <location>
        <begin position="12"/>
        <end position="35"/>
    </location>
</feature>
<dbReference type="OrthoDB" id="6480906at2"/>
<feature type="transmembrane region" description="Helical" evidence="7">
    <location>
        <begin position="140"/>
        <end position="162"/>
    </location>
</feature>
<evidence type="ECO:0000313" key="10">
    <source>
        <dbReference type="Proteomes" id="UP000255169"/>
    </source>
</evidence>
<reference evidence="8" key="1">
    <citation type="journal article" date="2015" name="Genome Announc.">
        <title>Complete Genome Sequence of Yersinia ruckeri Strain CSF007-82, Etiologic Agent of Red Mouth Disease in Salmonid Fish.</title>
        <authorList>
            <person name="Nelson M.C."/>
            <person name="LaPatra S.E."/>
            <person name="Welch T.J."/>
            <person name="Graf J."/>
        </authorList>
    </citation>
    <scope>NUCLEOTIDE SEQUENCE</scope>
    <source>
        <strain evidence="8">CSF007-82</strain>
    </source>
</reference>
<feature type="transmembrane region" description="Helical" evidence="7">
    <location>
        <begin position="305"/>
        <end position="326"/>
    </location>
</feature>
<proteinExistence type="predicted"/>